<organism evidence="1">
    <name type="scientific">Salmonella enterica</name>
    <name type="common">Salmonella choleraesuis</name>
    <dbReference type="NCBI Taxonomy" id="28901"/>
    <lineage>
        <taxon>Bacteria</taxon>
        <taxon>Pseudomonadati</taxon>
        <taxon>Pseudomonadota</taxon>
        <taxon>Gammaproteobacteria</taxon>
        <taxon>Enterobacterales</taxon>
        <taxon>Enterobacteriaceae</taxon>
        <taxon>Salmonella</taxon>
    </lineage>
</organism>
<gene>
    <name evidence="1" type="ORF">G9E81_002127</name>
</gene>
<reference evidence="1" key="2">
    <citation type="submission" date="2020-02" db="EMBL/GenBank/DDBJ databases">
        <authorList>
            <consortium name="NCBI Pathogen Detection Project"/>
        </authorList>
    </citation>
    <scope>NUCLEOTIDE SEQUENCE</scope>
    <source>
        <strain evidence="1">MA.GW_S00744-09</strain>
    </source>
</reference>
<name>A0A743U277_SALER</name>
<sequence>MDILEASAKLERIKLLAKIAQVGEVSEKEQTIALTWIGEIAEEIRRDVGQRAIKVQCGHNI</sequence>
<accession>A0A743U277</accession>
<reference evidence="1" key="1">
    <citation type="journal article" date="2018" name="Genome Biol.">
        <title>SKESA: strategic k-mer extension for scrupulous assemblies.</title>
        <authorList>
            <person name="Souvorov A."/>
            <person name="Agarwala R."/>
            <person name="Lipman D.J."/>
        </authorList>
    </citation>
    <scope>NUCLEOTIDE SEQUENCE</scope>
    <source>
        <strain evidence="1">MA.GW_S00744-09</strain>
    </source>
</reference>
<protein>
    <submittedName>
        <fullName evidence="1">Uncharacterized protein</fullName>
    </submittedName>
</protein>
<comment type="caution">
    <text evidence="1">The sequence shown here is derived from an EMBL/GenBank/DDBJ whole genome shotgun (WGS) entry which is preliminary data.</text>
</comment>
<dbReference type="EMBL" id="DAAUNW010000005">
    <property type="protein sequence ID" value="HAF2209487.1"/>
    <property type="molecule type" value="Genomic_DNA"/>
</dbReference>
<proteinExistence type="predicted"/>
<evidence type="ECO:0000313" key="1">
    <source>
        <dbReference type="EMBL" id="HAF2209487.1"/>
    </source>
</evidence>
<dbReference type="AlphaFoldDB" id="A0A743U277"/>